<dbReference type="Gene3D" id="3.30.450.180">
    <property type="match status" value="1"/>
</dbReference>
<dbReference type="InterPro" id="IPR041413">
    <property type="entry name" value="MLTR_LBD"/>
</dbReference>
<gene>
    <name evidence="2" type="ORF">E5082_19165</name>
</gene>
<dbReference type="Gene3D" id="1.10.260.40">
    <property type="entry name" value="lambda repressor-like DNA-binding domains"/>
    <property type="match status" value="1"/>
</dbReference>
<dbReference type="InterPro" id="IPR001387">
    <property type="entry name" value="Cro/C1-type_HTH"/>
</dbReference>
<dbReference type="GO" id="GO:0003677">
    <property type="term" value="F:DNA binding"/>
    <property type="evidence" value="ECO:0007669"/>
    <property type="project" value="InterPro"/>
</dbReference>
<dbReference type="PROSITE" id="PS50943">
    <property type="entry name" value="HTH_CROC1"/>
    <property type="match status" value="1"/>
</dbReference>
<dbReference type="Pfam" id="PF17765">
    <property type="entry name" value="MLTR_LBD"/>
    <property type="match status" value="1"/>
</dbReference>
<name>A0A4Z1DIG2_STRGP</name>
<dbReference type="Pfam" id="PF13560">
    <property type="entry name" value="HTH_31"/>
    <property type="match status" value="1"/>
</dbReference>
<protein>
    <submittedName>
        <fullName evidence="2">XRE family transcriptional regulator</fullName>
    </submittedName>
</protein>
<feature type="domain" description="HTH cro/C1-type" evidence="1">
    <location>
        <begin position="28"/>
        <end position="79"/>
    </location>
</feature>
<evidence type="ECO:0000313" key="2">
    <source>
        <dbReference type="EMBL" id="TGN82524.1"/>
    </source>
</evidence>
<dbReference type="SUPFAM" id="SSF47413">
    <property type="entry name" value="lambda repressor-like DNA-binding domains"/>
    <property type="match status" value="1"/>
</dbReference>
<reference evidence="2 3" key="1">
    <citation type="submission" date="2019-04" db="EMBL/GenBank/DDBJ databases">
        <title>Streptomyces sp. nov. Bv016 isolated from bark of Buahinia variegata.</title>
        <authorList>
            <person name="Kanchanasin P."/>
            <person name="Tanasupawat S."/>
            <person name="Yuki M."/>
            <person name="Kudo T."/>
        </authorList>
    </citation>
    <scope>NUCLEOTIDE SEQUENCE [LARGE SCALE GENOMIC DNA]</scope>
    <source>
        <strain evidence="2 3">JCM 4765</strain>
    </source>
</reference>
<dbReference type="CDD" id="cd00093">
    <property type="entry name" value="HTH_XRE"/>
    <property type="match status" value="1"/>
</dbReference>
<dbReference type="GeneID" id="91531290"/>
<dbReference type="AlphaFoldDB" id="A0A4Z1DIG2"/>
<accession>A0A4Z1DIG2</accession>
<dbReference type="RefSeq" id="WP_135792453.1">
    <property type="nucleotide sequence ID" value="NZ_BNBQ01000005.1"/>
</dbReference>
<proteinExistence type="predicted"/>
<dbReference type="EMBL" id="SRRU01000006">
    <property type="protein sequence ID" value="TGN82524.1"/>
    <property type="molecule type" value="Genomic_DNA"/>
</dbReference>
<comment type="caution">
    <text evidence="2">The sequence shown here is derived from an EMBL/GenBank/DDBJ whole genome shotgun (WGS) entry which is preliminary data.</text>
</comment>
<dbReference type="PANTHER" id="PTHR35010:SF2">
    <property type="entry name" value="BLL4672 PROTEIN"/>
    <property type="match status" value="1"/>
</dbReference>
<organism evidence="2 3">
    <name type="scientific">Streptomyces griseoluteus</name>
    <dbReference type="NCBI Taxonomy" id="29306"/>
    <lineage>
        <taxon>Bacteria</taxon>
        <taxon>Bacillati</taxon>
        <taxon>Actinomycetota</taxon>
        <taxon>Actinomycetes</taxon>
        <taxon>Kitasatosporales</taxon>
        <taxon>Streptomycetaceae</taxon>
        <taxon>Streptomyces</taxon>
    </lineage>
</organism>
<evidence type="ECO:0000259" key="1">
    <source>
        <dbReference type="PROSITE" id="PS50943"/>
    </source>
</evidence>
<dbReference type="InterPro" id="IPR010982">
    <property type="entry name" value="Lambda_DNA-bd_dom_sf"/>
</dbReference>
<dbReference type="Proteomes" id="UP000298513">
    <property type="component" value="Unassembled WGS sequence"/>
</dbReference>
<dbReference type="SMART" id="SM00530">
    <property type="entry name" value="HTH_XRE"/>
    <property type="match status" value="1"/>
</dbReference>
<evidence type="ECO:0000313" key="3">
    <source>
        <dbReference type="Proteomes" id="UP000298513"/>
    </source>
</evidence>
<keyword evidence="3" id="KW-1185">Reference proteome</keyword>
<dbReference type="PANTHER" id="PTHR35010">
    <property type="entry name" value="BLL4672 PROTEIN-RELATED"/>
    <property type="match status" value="1"/>
</dbReference>
<sequence length="274" mass="30002">MNELGQVLRAWRERLTPEAVGIPHNSPRRVAGLRRGELAMLAGISAEYVERLEQGRSLTPSPQVCAAVGRALQLSDDEQAHLMRLAGHAAGPDRIPLLIPASLHRLMEQLAVNPLGVYSAAWQLLHWNPLFAATFGDPSSSDDDGRNLVLSQFGPGPGRLRLTKTERDAFESSLVSDLRATTSRYPSDPSLAALVTKLRRLPRFLSLWAQPTVGDLQSARKIVVHPQAGEIALESSVLTIQPADLRLVVFLPRPDTDARSKLDLVATMGLQQWV</sequence>